<proteinExistence type="predicted"/>
<dbReference type="InterPro" id="IPR041227">
    <property type="entry name" value="FluMu_N"/>
</dbReference>
<keyword evidence="4" id="KW-1185">Reference proteome</keyword>
<dbReference type="RefSeq" id="WP_136987951.1">
    <property type="nucleotide sequence ID" value="NZ_SZPQ01000001.1"/>
</dbReference>
<organism evidence="3 4">
    <name type="scientific">Martelella alba</name>
    <dbReference type="NCBI Taxonomy" id="2590451"/>
    <lineage>
        <taxon>Bacteria</taxon>
        <taxon>Pseudomonadati</taxon>
        <taxon>Pseudomonadota</taxon>
        <taxon>Alphaproteobacteria</taxon>
        <taxon>Hyphomicrobiales</taxon>
        <taxon>Aurantimonadaceae</taxon>
        <taxon>Martelella</taxon>
    </lineage>
</organism>
<feature type="domain" description="Mu-like prophage FluMu N-terminal" evidence="2">
    <location>
        <begin position="3"/>
        <end position="48"/>
    </location>
</feature>
<dbReference type="SUPFAM" id="SSF160059">
    <property type="entry name" value="PriA/YqbF domain"/>
    <property type="match status" value="1"/>
</dbReference>
<evidence type="ECO:0000256" key="1">
    <source>
        <dbReference type="SAM" id="Coils"/>
    </source>
</evidence>
<name>A0ABY2SR22_9HYPH</name>
<protein>
    <recommendedName>
        <fullName evidence="2">Mu-like prophage FluMu N-terminal domain-containing protein</fullName>
    </recommendedName>
</protein>
<dbReference type="Gene3D" id="3.40.5.80">
    <property type="match status" value="1"/>
</dbReference>
<evidence type="ECO:0000313" key="3">
    <source>
        <dbReference type="EMBL" id="TKI08660.1"/>
    </source>
</evidence>
<dbReference type="Pfam" id="PF17891">
    <property type="entry name" value="FluMu_N"/>
    <property type="match status" value="1"/>
</dbReference>
<evidence type="ECO:0000313" key="4">
    <source>
        <dbReference type="Proteomes" id="UP000305202"/>
    </source>
</evidence>
<accession>A0ABY2SR22</accession>
<sequence length="106" mass="11203">MPVITITAKRDGFRRCGKAHSDKPVTWPDGSFTAEQIAILKAEPMLVVYDGEAPSDGDLQKQLDAVTADKATLQSQVDALTADKTALQSQVDELTAAAATATKASK</sequence>
<evidence type="ECO:0000259" key="2">
    <source>
        <dbReference type="Pfam" id="PF17891"/>
    </source>
</evidence>
<gene>
    <name evidence="3" type="ORF">FCN80_01000</name>
</gene>
<feature type="coiled-coil region" evidence="1">
    <location>
        <begin position="63"/>
        <end position="97"/>
    </location>
</feature>
<dbReference type="Gene3D" id="1.20.5.1000">
    <property type="entry name" value="arf6 gtpase in complex with a specific effector, jip4"/>
    <property type="match status" value="1"/>
</dbReference>
<keyword evidence="1" id="KW-0175">Coiled coil</keyword>
<comment type="caution">
    <text evidence="3">The sequence shown here is derived from an EMBL/GenBank/DDBJ whole genome shotgun (WGS) entry which is preliminary data.</text>
</comment>
<dbReference type="Proteomes" id="UP000305202">
    <property type="component" value="Unassembled WGS sequence"/>
</dbReference>
<reference evidence="3 4" key="1">
    <citation type="submission" date="2019-04" db="EMBL/GenBank/DDBJ databases">
        <authorList>
            <person name="Li M."/>
            <person name="Gao C."/>
        </authorList>
    </citation>
    <scope>NUCLEOTIDE SEQUENCE [LARGE SCALE GENOMIC DNA]</scope>
    <source>
        <strain evidence="3 4">BGMRC 2031</strain>
    </source>
</reference>
<dbReference type="EMBL" id="SZPQ01000001">
    <property type="protein sequence ID" value="TKI08660.1"/>
    <property type="molecule type" value="Genomic_DNA"/>
</dbReference>